<dbReference type="Proteomes" id="UP000305848">
    <property type="component" value="Unassembled WGS sequence"/>
</dbReference>
<dbReference type="EMBL" id="SZQL01000005">
    <property type="protein sequence ID" value="TKK69396.1"/>
    <property type="molecule type" value="Genomic_DNA"/>
</dbReference>
<sequence length="363" mass="39765">MYKKIGVIMIVLANVFLSAKAQVSDTSIKPGWANLDYYIPESPAFKILGTDPNNILKPTSVRKVALSVGDYFFTSGSVLPKDLSVEISPLLLNSKASLNDYNQNKFLYRMRISVGTSTNTNGSYAIAEGIRFTIIDKTDLRTNTSFLKTITTTLGAAVNAEDKAIPAYIKANHLAMTPIQFREALENDSTLYNKLLAFETQYIPDNIVPPDSLAALREQYRNLLWNAPIWEAGIATLQSSKDSLIKNLSFSQIGFWTTAGVPIGKKGQLLIGGKLGFVDSTTWQTTASLGERFYYGSNNIKGFIDAEYVYKNNSSSAIAGAGCQFNISNGLWGQFAINLVIANGNVSYQPAINIGFGTPEKRR</sequence>
<accession>A0A4U3L6P3</accession>
<name>A0A4U3L6P3_9BACT</name>
<reference evidence="2 3" key="1">
    <citation type="submission" date="2019-05" db="EMBL/GenBank/DDBJ databases">
        <title>Panacibacter sp. strain 17mud1-8 Genome sequencing and assembly.</title>
        <authorList>
            <person name="Chhetri G."/>
        </authorList>
    </citation>
    <scope>NUCLEOTIDE SEQUENCE [LARGE SCALE GENOMIC DNA]</scope>
    <source>
        <strain evidence="2 3">17mud1-8</strain>
    </source>
</reference>
<protein>
    <recommendedName>
        <fullName evidence="4">Lipid A deacylase LpxR family protein</fullName>
    </recommendedName>
</protein>
<keyword evidence="1" id="KW-0732">Signal</keyword>
<proteinExistence type="predicted"/>
<keyword evidence="3" id="KW-1185">Reference proteome</keyword>
<evidence type="ECO:0000313" key="3">
    <source>
        <dbReference type="Proteomes" id="UP000305848"/>
    </source>
</evidence>
<gene>
    <name evidence="2" type="ORF">FC093_08760</name>
</gene>
<evidence type="ECO:0000256" key="1">
    <source>
        <dbReference type="SAM" id="SignalP"/>
    </source>
</evidence>
<feature type="chain" id="PRO_5020708274" description="Lipid A deacylase LpxR family protein" evidence="1">
    <location>
        <begin position="22"/>
        <end position="363"/>
    </location>
</feature>
<comment type="caution">
    <text evidence="2">The sequence shown here is derived from an EMBL/GenBank/DDBJ whole genome shotgun (WGS) entry which is preliminary data.</text>
</comment>
<dbReference type="OrthoDB" id="918082at2"/>
<feature type="signal peptide" evidence="1">
    <location>
        <begin position="1"/>
        <end position="21"/>
    </location>
</feature>
<organism evidence="2 3">
    <name type="scientific">Ilyomonas limi</name>
    <dbReference type="NCBI Taxonomy" id="2575867"/>
    <lineage>
        <taxon>Bacteria</taxon>
        <taxon>Pseudomonadati</taxon>
        <taxon>Bacteroidota</taxon>
        <taxon>Chitinophagia</taxon>
        <taxon>Chitinophagales</taxon>
        <taxon>Chitinophagaceae</taxon>
        <taxon>Ilyomonas</taxon>
    </lineage>
</organism>
<evidence type="ECO:0008006" key="4">
    <source>
        <dbReference type="Google" id="ProtNLM"/>
    </source>
</evidence>
<dbReference type="RefSeq" id="WP_137261392.1">
    <property type="nucleotide sequence ID" value="NZ_SZQL01000005.1"/>
</dbReference>
<dbReference type="AlphaFoldDB" id="A0A4U3L6P3"/>
<evidence type="ECO:0000313" key="2">
    <source>
        <dbReference type="EMBL" id="TKK69396.1"/>
    </source>
</evidence>